<dbReference type="Proteomes" id="UP001172684">
    <property type="component" value="Unassembled WGS sequence"/>
</dbReference>
<accession>A0ABQ9NU39</accession>
<comment type="caution">
    <text evidence="2">The sequence shown here is derived from an EMBL/GenBank/DDBJ whole genome shotgun (WGS) entry which is preliminary data.</text>
</comment>
<reference evidence="2" key="1">
    <citation type="submission" date="2022-10" db="EMBL/GenBank/DDBJ databases">
        <title>Culturing micro-colonial fungi from biological soil crusts in the Mojave desert and describing Neophaeococcomyces mojavensis, and introducing the new genera and species Taxawa tesnikishii.</title>
        <authorList>
            <person name="Kurbessoian T."/>
            <person name="Stajich J.E."/>
        </authorList>
    </citation>
    <scope>NUCLEOTIDE SEQUENCE</scope>
    <source>
        <strain evidence="2">TK_1</strain>
    </source>
</reference>
<dbReference type="EMBL" id="JAPDRL010000024">
    <property type="protein sequence ID" value="KAJ9665900.1"/>
    <property type="molecule type" value="Genomic_DNA"/>
</dbReference>
<proteinExistence type="predicted"/>
<organism evidence="2 3">
    <name type="scientific">Coniosporium apollinis</name>
    <dbReference type="NCBI Taxonomy" id="61459"/>
    <lineage>
        <taxon>Eukaryota</taxon>
        <taxon>Fungi</taxon>
        <taxon>Dikarya</taxon>
        <taxon>Ascomycota</taxon>
        <taxon>Pezizomycotina</taxon>
        <taxon>Dothideomycetes</taxon>
        <taxon>Dothideomycetes incertae sedis</taxon>
        <taxon>Coniosporium</taxon>
    </lineage>
</organism>
<dbReference type="InterPro" id="IPR002401">
    <property type="entry name" value="Cyt_P450_E_grp-I"/>
</dbReference>
<protein>
    <recommendedName>
        <fullName evidence="4">Cytochrome P450 52A11</fullName>
    </recommendedName>
</protein>
<evidence type="ECO:0008006" key="4">
    <source>
        <dbReference type="Google" id="ProtNLM"/>
    </source>
</evidence>
<evidence type="ECO:0000256" key="1">
    <source>
        <dbReference type="SAM" id="MobiDB-lite"/>
    </source>
</evidence>
<sequence>MAWTARLLLLALVILGWYSYKTLKYYRIKQNEGVPQPPPNIFLGHMKVIGEFYRKGDIRRHIDYVFMSVAKSVGTNSICLFDVRPASYIICVVLSHEVAEQISRATKLHPWSTPKSPTMTDVKPIVGSHSIIMAQGETWKGLRKRYNAGFAPQHIMSLLSRIVEKTSLFLDVLDAHARAGDEFTLDHPCVNLTFDIIGAVVMDMDFDAQRPKSEQSDIVRHYSDLLSSFTDDNGAGWLYANPFLKRHQYRLGRAVDSAIKSAIKQKFAEMKAATKSTRARSVLALSLQDVDEMDEEVLQITADQVKSFLFAGHDTTSILLQWTFYELSRSPRVLATLRAELDDVLGRDADPRTVLLARGEDAVKRLTYTSAVIKEILRLYPPAGTARMAPKGTNFFIKLPEGKEVCLDGMVIYNCATAIQRDPAVYGDTGDDFVPERWLGDTDTHDVGENGVDTAEKPRVNGNEDAKVPAGAWRPFERGPRNCIGQELANLEARVILACAVRRYDFVKVGMGELALDEKGRPVENAKGQYEVKNTASYCQTGGSYADAGQASSATVAEETVLAIVFENFE</sequence>
<evidence type="ECO:0000313" key="3">
    <source>
        <dbReference type="Proteomes" id="UP001172684"/>
    </source>
</evidence>
<evidence type="ECO:0000313" key="2">
    <source>
        <dbReference type="EMBL" id="KAJ9665900.1"/>
    </source>
</evidence>
<dbReference type="PANTHER" id="PTHR24305:SF222">
    <property type="entry name" value="CYTOCHROME P450 MONOOXYGENASE STCS"/>
    <property type="match status" value="1"/>
</dbReference>
<feature type="region of interest" description="Disordered" evidence="1">
    <location>
        <begin position="440"/>
        <end position="472"/>
    </location>
</feature>
<dbReference type="Pfam" id="PF00067">
    <property type="entry name" value="p450"/>
    <property type="match status" value="1"/>
</dbReference>
<name>A0ABQ9NU39_9PEZI</name>
<gene>
    <name evidence="2" type="ORF">H2201_004024</name>
</gene>
<dbReference type="PANTHER" id="PTHR24305">
    <property type="entry name" value="CYTOCHROME P450"/>
    <property type="match status" value="1"/>
</dbReference>
<dbReference type="CDD" id="cd11051">
    <property type="entry name" value="CYP59-like"/>
    <property type="match status" value="1"/>
</dbReference>
<dbReference type="PRINTS" id="PR00385">
    <property type="entry name" value="P450"/>
</dbReference>
<keyword evidence="3" id="KW-1185">Reference proteome</keyword>
<dbReference type="PRINTS" id="PR00463">
    <property type="entry name" value="EP450I"/>
</dbReference>
<feature type="compositionally biased region" description="Basic and acidic residues" evidence="1">
    <location>
        <begin position="440"/>
        <end position="467"/>
    </location>
</feature>
<dbReference type="InterPro" id="IPR050121">
    <property type="entry name" value="Cytochrome_P450_monoxygenase"/>
</dbReference>
<dbReference type="Gene3D" id="1.10.630.10">
    <property type="entry name" value="Cytochrome P450"/>
    <property type="match status" value="1"/>
</dbReference>
<dbReference type="SUPFAM" id="SSF48264">
    <property type="entry name" value="Cytochrome P450"/>
    <property type="match status" value="1"/>
</dbReference>
<dbReference type="InterPro" id="IPR001128">
    <property type="entry name" value="Cyt_P450"/>
</dbReference>
<dbReference type="InterPro" id="IPR036396">
    <property type="entry name" value="Cyt_P450_sf"/>
</dbReference>